<keyword evidence="1" id="KW-0812">Transmembrane</keyword>
<feature type="transmembrane region" description="Helical" evidence="1">
    <location>
        <begin position="98"/>
        <end position="117"/>
    </location>
</feature>
<organism evidence="2 3">
    <name type="scientific">Symbiodinium natans</name>
    <dbReference type="NCBI Taxonomy" id="878477"/>
    <lineage>
        <taxon>Eukaryota</taxon>
        <taxon>Sar</taxon>
        <taxon>Alveolata</taxon>
        <taxon>Dinophyceae</taxon>
        <taxon>Suessiales</taxon>
        <taxon>Symbiodiniaceae</taxon>
        <taxon>Symbiodinium</taxon>
    </lineage>
</organism>
<accession>A0A812M4J2</accession>
<feature type="transmembrane region" description="Helical" evidence="1">
    <location>
        <begin position="264"/>
        <end position="285"/>
    </location>
</feature>
<reference evidence="2" key="1">
    <citation type="submission" date="2021-02" db="EMBL/GenBank/DDBJ databases">
        <authorList>
            <person name="Dougan E. K."/>
            <person name="Rhodes N."/>
            <person name="Thang M."/>
            <person name="Chan C."/>
        </authorList>
    </citation>
    <scope>NUCLEOTIDE SEQUENCE</scope>
</reference>
<sequence length="442" mass="49776">MDSLRQRAVLRAASCMQYFEVIQEEDDEEEGSQPDPAPRLHSRLEECATAPEHVSPSAVVMLVIGGLVPALLPALVRLVNGYKALWSHDGVWLCQRAYLFMAFMTSMRLIGCCYGLVDGLGRLQLSTLGAFYLAAPRKRRAVLADTYKSQFRKLVFVKTYDGEEPEEHLPLVPDRETSTALKDREGGFARFRCVFEANARRGKSIVFHRRASLKMPKQQREASEEETAQQGTNNTVSYLAARKFACFQLLARTDCLKLEGKSEAVMLILFLVLILVSVLLVYSVGLTDGQHYIPLSFGALIVVAVLATMLSIVNNLVCLEHLLLADTLKILQSWRERLEHLRHGVTKTLSKKDNRQEITFLDNHLISMIDPVAGLIDYTKNWQRPVSIFGITASSTRRNRVLLSLLAYFAVLLWEILKQQGWYIALQQELAQIADARGVHLS</sequence>
<dbReference type="Proteomes" id="UP000604046">
    <property type="component" value="Unassembled WGS sequence"/>
</dbReference>
<dbReference type="AlphaFoldDB" id="A0A812M4J2"/>
<gene>
    <name evidence="2" type="ORF">SNAT2548_LOCUS13366</name>
</gene>
<proteinExistence type="predicted"/>
<dbReference type="EMBL" id="CAJNDS010001402">
    <property type="protein sequence ID" value="CAE7257962.1"/>
    <property type="molecule type" value="Genomic_DNA"/>
</dbReference>
<feature type="transmembrane region" description="Helical" evidence="1">
    <location>
        <begin position="58"/>
        <end position="78"/>
    </location>
</feature>
<keyword evidence="3" id="KW-1185">Reference proteome</keyword>
<dbReference type="OrthoDB" id="430993at2759"/>
<evidence type="ECO:0000313" key="2">
    <source>
        <dbReference type="EMBL" id="CAE7257962.1"/>
    </source>
</evidence>
<name>A0A812M4J2_9DINO</name>
<feature type="transmembrane region" description="Helical" evidence="1">
    <location>
        <begin position="291"/>
        <end position="313"/>
    </location>
</feature>
<keyword evidence="1" id="KW-1133">Transmembrane helix</keyword>
<comment type="caution">
    <text evidence="2">The sequence shown here is derived from an EMBL/GenBank/DDBJ whole genome shotgun (WGS) entry which is preliminary data.</text>
</comment>
<feature type="transmembrane region" description="Helical" evidence="1">
    <location>
        <begin position="401"/>
        <end position="417"/>
    </location>
</feature>
<keyword evidence="1" id="KW-0472">Membrane</keyword>
<evidence type="ECO:0000313" key="3">
    <source>
        <dbReference type="Proteomes" id="UP000604046"/>
    </source>
</evidence>
<evidence type="ECO:0000256" key="1">
    <source>
        <dbReference type="SAM" id="Phobius"/>
    </source>
</evidence>
<protein>
    <submittedName>
        <fullName evidence="2">Uncharacterized protein</fullName>
    </submittedName>
</protein>